<name>A0AAQ4ERV3_AMBAM</name>
<sequence length="88" mass="10051">MITSTTTFHWVRLREGRYSFELARKHSRRQKVTKRTKFAETPQSQPKRHVLGDLDLCFASKTLETAAAWAARQERGRGLVPLPSAPGE</sequence>
<accession>A0AAQ4ERV3</accession>
<reference evidence="1 2" key="1">
    <citation type="journal article" date="2023" name="Arcadia Sci">
        <title>De novo assembly of a long-read Amblyomma americanum tick genome.</title>
        <authorList>
            <person name="Chou S."/>
            <person name="Poskanzer K.E."/>
            <person name="Rollins M."/>
            <person name="Thuy-Boun P.S."/>
        </authorList>
    </citation>
    <scope>NUCLEOTIDE SEQUENCE [LARGE SCALE GENOMIC DNA]</scope>
    <source>
        <strain evidence="1">F_SG_1</strain>
        <tissue evidence="1">Salivary glands</tissue>
    </source>
</reference>
<dbReference type="AlphaFoldDB" id="A0AAQ4ERV3"/>
<dbReference type="EMBL" id="JARKHS020012061">
    <property type="protein sequence ID" value="KAK8777243.1"/>
    <property type="molecule type" value="Genomic_DNA"/>
</dbReference>
<proteinExistence type="predicted"/>
<organism evidence="1 2">
    <name type="scientific">Amblyomma americanum</name>
    <name type="common">Lone star tick</name>
    <dbReference type="NCBI Taxonomy" id="6943"/>
    <lineage>
        <taxon>Eukaryota</taxon>
        <taxon>Metazoa</taxon>
        <taxon>Ecdysozoa</taxon>
        <taxon>Arthropoda</taxon>
        <taxon>Chelicerata</taxon>
        <taxon>Arachnida</taxon>
        <taxon>Acari</taxon>
        <taxon>Parasitiformes</taxon>
        <taxon>Ixodida</taxon>
        <taxon>Ixodoidea</taxon>
        <taxon>Ixodidae</taxon>
        <taxon>Amblyomminae</taxon>
        <taxon>Amblyomma</taxon>
    </lineage>
</organism>
<protein>
    <submittedName>
        <fullName evidence="1">Uncharacterized protein</fullName>
    </submittedName>
</protein>
<gene>
    <name evidence="1" type="ORF">V5799_029413</name>
</gene>
<evidence type="ECO:0000313" key="2">
    <source>
        <dbReference type="Proteomes" id="UP001321473"/>
    </source>
</evidence>
<evidence type="ECO:0000313" key="1">
    <source>
        <dbReference type="EMBL" id="KAK8777243.1"/>
    </source>
</evidence>
<comment type="caution">
    <text evidence="1">The sequence shown here is derived from an EMBL/GenBank/DDBJ whole genome shotgun (WGS) entry which is preliminary data.</text>
</comment>
<keyword evidence="2" id="KW-1185">Reference proteome</keyword>
<dbReference type="Proteomes" id="UP001321473">
    <property type="component" value="Unassembled WGS sequence"/>
</dbReference>